<gene>
    <name evidence="2" type="ORF">Tco_1093051</name>
</gene>
<protein>
    <submittedName>
        <fullName evidence="2">Ribonuclease H-like domain-containing protein</fullName>
    </submittedName>
</protein>
<dbReference type="EMBL" id="BQNB010020588">
    <property type="protein sequence ID" value="GJT97533.1"/>
    <property type="molecule type" value="Genomic_DNA"/>
</dbReference>
<comment type="caution">
    <text evidence="2">The sequence shown here is derived from an EMBL/GenBank/DDBJ whole genome shotgun (WGS) entry which is preliminary data.</text>
</comment>
<dbReference type="Pfam" id="PF07727">
    <property type="entry name" value="RVT_2"/>
    <property type="match status" value="1"/>
</dbReference>
<dbReference type="InterPro" id="IPR043502">
    <property type="entry name" value="DNA/RNA_pol_sf"/>
</dbReference>
<keyword evidence="3" id="KW-1185">Reference proteome</keyword>
<dbReference type="CDD" id="cd09272">
    <property type="entry name" value="RNase_HI_RT_Ty1"/>
    <property type="match status" value="1"/>
</dbReference>
<proteinExistence type="predicted"/>
<feature type="domain" description="Reverse transcriptase Ty1/copia-type" evidence="1">
    <location>
        <begin position="57"/>
        <end position="157"/>
    </location>
</feature>
<name>A0ABQ5IBK7_9ASTR</name>
<evidence type="ECO:0000313" key="3">
    <source>
        <dbReference type="Proteomes" id="UP001151760"/>
    </source>
</evidence>
<evidence type="ECO:0000259" key="1">
    <source>
        <dbReference type="Pfam" id="PF07727"/>
    </source>
</evidence>
<organism evidence="2 3">
    <name type="scientific">Tanacetum coccineum</name>
    <dbReference type="NCBI Taxonomy" id="301880"/>
    <lineage>
        <taxon>Eukaryota</taxon>
        <taxon>Viridiplantae</taxon>
        <taxon>Streptophyta</taxon>
        <taxon>Embryophyta</taxon>
        <taxon>Tracheophyta</taxon>
        <taxon>Spermatophyta</taxon>
        <taxon>Magnoliopsida</taxon>
        <taxon>eudicotyledons</taxon>
        <taxon>Gunneridae</taxon>
        <taxon>Pentapetalae</taxon>
        <taxon>asterids</taxon>
        <taxon>campanulids</taxon>
        <taxon>Asterales</taxon>
        <taxon>Asteraceae</taxon>
        <taxon>Asteroideae</taxon>
        <taxon>Anthemideae</taxon>
        <taxon>Anthemidinae</taxon>
        <taxon>Tanacetum</taxon>
    </lineage>
</organism>
<sequence>MIRNKARLVAHGYTQEKGIDYDEMDVKSAFLYGKIDKEVYVFQPPGFEDLEFPDRVYKRGQIDKIVFIKRVNGDILLVQVYVDGIIFRSTRNEMCNKFEKIMHKKFQMSSMGELTVFLGLQVTQKDDGIFISQDKYVDEILKKFGFLTIKTASTPMETSKPLLKDAEAEDVDVHLYRSMIGSLMYLTASRPDIMFAVCACARFQVTHKVSHLYAVKRIFKYLKVQPKFGLWYPKDSPFDLEAYTDSDYVGASLDRKSTTGAEYVATASCCGQVLWIQNQILDYGYNFMNTKIFIDNESTICIVKNLVFHSKTKHIKIRHNFIRDSNEKKLIQMIRIHTDHNVADLLIKAFDVGRFQYLIANETVIKEWKDRMERAATTASGLEAEQDSVVPGAKIPHWGGAEAQIRFEDASKQSNDPYLSRVNTLGCGEDNMKLKELMDLCTE</sequence>
<dbReference type="Proteomes" id="UP001151760">
    <property type="component" value="Unassembled WGS sequence"/>
</dbReference>
<reference evidence="2" key="2">
    <citation type="submission" date="2022-01" db="EMBL/GenBank/DDBJ databases">
        <authorList>
            <person name="Yamashiro T."/>
            <person name="Shiraishi A."/>
            <person name="Satake H."/>
            <person name="Nakayama K."/>
        </authorList>
    </citation>
    <scope>NUCLEOTIDE SEQUENCE</scope>
</reference>
<evidence type="ECO:0000313" key="2">
    <source>
        <dbReference type="EMBL" id="GJT97533.1"/>
    </source>
</evidence>
<dbReference type="InterPro" id="IPR013103">
    <property type="entry name" value="RVT_2"/>
</dbReference>
<dbReference type="PANTHER" id="PTHR11439">
    <property type="entry name" value="GAG-POL-RELATED RETROTRANSPOSON"/>
    <property type="match status" value="1"/>
</dbReference>
<dbReference type="PANTHER" id="PTHR11439:SF495">
    <property type="entry name" value="REVERSE TRANSCRIPTASE, RNA-DEPENDENT DNA POLYMERASE-RELATED"/>
    <property type="match status" value="1"/>
</dbReference>
<dbReference type="SUPFAM" id="SSF56672">
    <property type="entry name" value="DNA/RNA polymerases"/>
    <property type="match status" value="1"/>
</dbReference>
<accession>A0ABQ5IBK7</accession>
<reference evidence="2" key="1">
    <citation type="journal article" date="2022" name="Int. J. Mol. Sci.">
        <title>Draft Genome of Tanacetum Coccineum: Genomic Comparison of Closely Related Tanacetum-Family Plants.</title>
        <authorList>
            <person name="Yamashiro T."/>
            <person name="Shiraishi A."/>
            <person name="Nakayama K."/>
            <person name="Satake H."/>
        </authorList>
    </citation>
    <scope>NUCLEOTIDE SEQUENCE</scope>
</reference>